<evidence type="ECO:0000256" key="2">
    <source>
        <dbReference type="ARBA" id="ARBA00005679"/>
    </source>
</evidence>
<dbReference type="Proteomes" id="UP000322000">
    <property type="component" value="Chromosome 8"/>
</dbReference>
<name>A0A7E5VVA7_TRINI</name>
<dbReference type="Pfam" id="PF03227">
    <property type="entry name" value="GILT"/>
    <property type="match status" value="1"/>
</dbReference>
<keyword evidence="4 6" id="KW-0732">Signal</keyword>
<dbReference type="AlphaFoldDB" id="A0A7E5VVA7"/>
<dbReference type="OrthoDB" id="958254at2759"/>
<comment type="similarity">
    <text evidence="2">Belongs to the GILT family.</text>
</comment>
<evidence type="ECO:0000256" key="6">
    <source>
        <dbReference type="SAM" id="SignalP"/>
    </source>
</evidence>
<reference evidence="8" key="1">
    <citation type="submission" date="2025-08" db="UniProtKB">
        <authorList>
            <consortium name="RefSeq"/>
        </authorList>
    </citation>
    <scope>IDENTIFICATION</scope>
</reference>
<dbReference type="GeneID" id="113497021"/>
<dbReference type="Gene3D" id="3.40.30.10">
    <property type="entry name" value="Glutaredoxin"/>
    <property type="match status" value="1"/>
</dbReference>
<evidence type="ECO:0000313" key="8">
    <source>
        <dbReference type="RefSeq" id="XP_026732253.1"/>
    </source>
</evidence>
<keyword evidence="5" id="KW-0325">Glycoprotein</keyword>
<dbReference type="GO" id="GO:0005576">
    <property type="term" value="C:extracellular region"/>
    <property type="evidence" value="ECO:0007669"/>
    <property type="project" value="UniProtKB-SubCell"/>
</dbReference>
<accession>A0A7E5VVA7</accession>
<keyword evidence="7" id="KW-1185">Reference proteome</keyword>
<dbReference type="KEGG" id="tnl:113497021"/>
<evidence type="ECO:0000256" key="3">
    <source>
        <dbReference type="ARBA" id="ARBA00022525"/>
    </source>
</evidence>
<feature type="signal peptide" evidence="6">
    <location>
        <begin position="1"/>
        <end position="21"/>
    </location>
</feature>
<organism evidence="7 8">
    <name type="scientific">Trichoplusia ni</name>
    <name type="common">Cabbage looper</name>
    <dbReference type="NCBI Taxonomy" id="7111"/>
    <lineage>
        <taxon>Eukaryota</taxon>
        <taxon>Metazoa</taxon>
        <taxon>Ecdysozoa</taxon>
        <taxon>Arthropoda</taxon>
        <taxon>Hexapoda</taxon>
        <taxon>Insecta</taxon>
        <taxon>Pterygota</taxon>
        <taxon>Neoptera</taxon>
        <taxon>Endopterygota</taxon>
        <taxon>Lepidoptera</taxon>
        <taxon>Glossata</taxon>
        <taxon>Ditrysia</taxon>
        <taxon>Noctuoidea</taxon>
        <taxon>Noctuidae</taxon>
        <taxon>Plusiinae</taxon>
        <taxon>Trichoplusia</taxon>
    </lineage>
</organism>
<dbReference type="InterPro" id="IPR004911">
    <property type="entry name" value="Interferon-induced_GILT"/>
</dbReference>
<dbReference type="InParanoid" id="A0A7E5VVA7"/>
<comment type="subcellular location">
    <subcellularLocation>
        <location evidence="1">Secreted</location>
    </subcellularLocation>
</comment>
<keyword evidence="3" id="KW-0964">Secreted</keyword>
<sequence>MFLYKCLTLTFISFILVTVNTQDAVFNSFVVITNLLTGGYTRAENIEADILLMEHKLRALQDKVDIKIYYECHCSDCILFDTTQLRPTVELLGSKLNLHLNPYGNAETIDNGNGKYEFKCQHGPTECYGNKLHACAIDLLGNQTLAVMYNSCMMNSNRKDKGSDDNAADECGKLLKINSKPIKQCAKGLKGSLLLKAYGDESKRVGFKFVPYILINGVQNDGSHFKRDVCAAFANPPPECSK</sequence>
<dbReference type="PANTHER" id="PTHR13234">
    <property type="entry name" value="GAMMA-INTERFERON INDUCIBLE LYSOSOMAL THIOL REDUCTASE GILT"/>
    <property type="match status" value="1"/>
</dbReference>
<proteinExistence type="inferred from homology"/>
<feature type="chain" id="PRO_5028918970" evidence="6">
    <location>
        <begin position="22"/>
        <end position="242"/>
    </location>
</feature>
<evidence type="ECO:0000256" key="5">
    <source>
        <dbReference type="ARBA" id="ARBA00023180"/>
    </source>
</evidence>
<evidence type="ECO:0000256" key="1">
    <source>
        <dbReference type="ARBA" id="ARBA00004613"/>
    </source>
</evidence>
<dbReference type="RefSeq" id="XP_026732253.1">
    <property type="nucleotide sequence ID" value="XM_026876452.1"/>
</dbReference>
<dbReference type="GO" id="GO:0016671">
    <property type="term" value="F:oxidoreductase activity, acting on a sulfur group of donors, disulfide as acceptor"/>
    <property type="evidence" value="ECO:0007669"/>
    <property type="project" value="InterPro"/>
</dbReference>
<evidence type="ECO:0000256" key="4">
    <source>
        <dbReference type="ARBA" id="ARBA00022729"/>
    </source>
</evidence>
<dbReference type="PANTHER" id="PTHR13234:SF8">
    <property type="entry name" value="GAMMA-INTERFERON-INDUCIBLE LYSOSOMAL THIOL REDUCTASE"/>
    <property type="match status" value="1"/>
</dbReference>
<protein>
    <submittedName>
        <fullName evidence="8">GILT-like protein 2 isoform X1</fullName>
    </submittedName>
</protein>
<gene>
    <name evidence="8" type="primary">LOC113497021</name>
</gene>
<evidence type="ECO:0000313" key="7">
    <source>
        <dbReference type="Proteomes" id="UP000322000"/>
    </source>
</evidence>